<accession>A0A8R1HVR8</accession>
<evidence type="ECO:0000313" key="2">
    <source>
        <dbReference type="Proteomes" id="UP000005237"/>
    </source>
</evidence>
<sequence>MSAVFGIPTTIICDNATNFTMLNAVMDILRKEMRSRIITTTTLPKFHFIPAHFLWAGGVCERIIGLIKKSLVRAGSTKILMTLEESTTVLARCTSIINCRPLTSISAEDDITPLTMPNQFASEAA</sequence>
<reference evidence="2" key="1">
    <citation type="submission" date="2010-08" db="EMBL/GenBank/DDBJ databases">
        <authorList>
            <consortium name="Caenorhabditis japonica Sequencing Consortium"/>
            <person name="Wilson R.K."/>
        </authorList>
    </citation>
    <scope>NUCLEOTIDE SEQUENCE [LARGE SCALE GENOMIC DNA]</scope>
    <source>
        <strain evidence="2">DF5081</strain>
    </source>
</reference>
<dbReference type="Gene3D" id="3.30.420.10">
    <property type="entry name" value="Ribonuclease H-like superfamily/Ribonuclease H"/>
    <property type="match status" value="1"/>
</dbReference>
<dbReference type="GO" id="GO:0003676">
    <property type="term" value="F:nucleic acid binding"/>
    <property type="evidence" value="ECO:0007669"/>
    <property type="project" value="InterPro"/>
</dbReference>
<dbReference type="InterPro" id="IPR012337">
    <property type="entry name" value="RNaseH-like_sf"/>
</dbReference>
<evidence type="ECO:0000313" key="1">
    <source>
        <dbReference type="EnsemblMetazoa" id="CJA07817.1"/>
    </source>
</evidence>
<dbReference type="SUPFAM" id="SSF53098">
    <property type="entry name" value="Ribonuclease H-like"/>
    <property type="match status" value="1"/>
</dbReference>
<evidence type="ECO:0008006" key="3">
    <source>
        <dbReference type="Google" id="ProtNLM"/>
    </source>
</evidence>
<proteinExistence type="predicted"/>
<reference evidence="1" key="2">
    <citation type="submission" date="2022-06" db="UniProtKB">
        <authorList>
            <consortium name="EnsemblMetazoa"/>
        </authorList>
    </citation>
    <scope>IDENTIFICATION</scope>
    <source>
        <strain evidence="1">DF5081</strain>
    </source>
</reference>
<dbReference type="EnsemblMetazoa" id="CJA07817.1">
    <property type="protein sequence ID" value="CJA07817.1"/>
    <property type="gene ID" value="WBGene00127021"/>
</dbReference>
<dbReference type="InterPro" id="IPR036397">
    <property type="entry name" value="RNaseH_sf"/>
</dbReference>
<dbReference type="Proteomes" id="UP000005237">
    <property type="component" value="Unassembled WGS sequence"/>
</dbReference>
<organism evidence="1 2">
    <name type="scientific">Caenorhabditis japonica</name>
    <dbReference type="NCBI Taxonomy" id="281687"/>
    <lineage>
        <taxon>Eukaryota</taxon>
        <taxon>Metazoa</taxon>
        <taxon>Ecdysozoa</taxon>
        <taxon>Nematoda</taxon>
        <taxon>Chromadorea</taxon>
        <taxon>Rhabditida</taxon>
        <taxon>Rhabditina</taxon>
        <taxon>Rhabditomorpha</taxon>
        <taxon>Rhabditoidea</taxon>
        <taxon>Rhabditidae</taxon>
        <taxon>Peloderinae</taxon>
        <taxon>Caenorhabditis</taxon>
    </lineage>
</organism>
<protein>
    <recommendedName>
        <fullName evidence="3">Integrase catalytic domain-containing protein</fullName>
    </recommendedName>
</protein>
<name>A0A8R1HVR8_CAEJA</name>
<keyword evidence="2" id="KW-1185">Reference proteome</keyword>
<dbReference type="AlphaFoldDB" id="A0A8R1HVR8"/>